<protein>
    <submittedName>
        <fullName evidence="1">Uncharacterized protein</fullName>
    </submittedName>
</protein>
<sequence length="122" mass="14028">MSNHTNHGADSLRIWQQNVNNSLAAQEHILNGSNIRDWDMITLQEPYINPFRNTRASPDWRSVYPTQHFTHPEARTRAVTLISTKLDTNHWTQIPFPSSDVVVIQFSGVYGKCTIFNIYNDG</sequence>
<evidence type="ECO:0000313" key="2">
    <source>
        <dbReference type="Proteomes" id="UP000790377"/>
    </source>
</evidence>
<name>A0ACB7ZPU0_9AGAM</name>
<comment type="caution">
    <text evidence="1">The sequence shown here is derived from an EMBL/GenBank/DDBJ whole genome shotgun (WGS) entry which is preliminary data.</text>
</comment>
<organism evidence="1 2">
    <name type="scientific">Hygrophoropsis aurantiaca</name>
    <dbReference type="NCBI Taxonomy" id="72124"/>
    <lineage>
        <taxon>Eukaryota</taxon>
        <taxon>Fungi</taxon>
        <taxon>Dikarya</taxon>
        <taxon>Basidiomycota</taxon>
        <taxon>Agaricomycotina</taxon>
        <taxon>Agaricomycetes</taxon>
        <taxon>Agaricomycetidae</taxon>
        <taxon>Boletales</taxon>
        <taxon>Coniophorineae</taxon>
        <taxon>Hygrophoropsidaceae</taxon>
        <taxon>Hygrophoropsis</taxon>
    </lineage>
</organism>
<dbReference type="EMBL" id="MU269464">
    <property type="protein sequence ID" value="KAH7902847.1"/>
    <property type="molecule type" value="Genomic_DNA"/>
</dbReference>
<proteinExistence type="predicted"/>
<feature type="non-terminal residue" evidence="1">
    <location>
        <position position="122"/>
    </location>
</feature>
<gene>
    <name evidence="1" type="ORF">BJ138DRAFT_1021457</name>
</gene>
<dbReference type="Proteomes" id="UP000790377">
    <property type="component" value="Unassembled WGS sequence"/>
</dbReference>
<reference evidence="1" key="1">
    <citation type="journal article" date="2021" name="New Phytol.">
        <title>Evolutionary innovations through gain and loss of genes in the ectomycorrhizal Boletales.</title>
        <authorList>
            <person name="Wu G."/>
            <person name="Miyauchi S."/>
            <person name="Morin E."/>
            <person name="Kuo A."/>
            <person name="Drula E."/>
            <person name="Varga T."/>
            <person name="Kohler A."/>
            <person name="Feng B."/>
            <person name="Cao Y."/>
            <person name="Lipzen A."/>
            <person name="Daum C."/>
            <person name="Hundley H."/>
            <person name="Pangilinan J."/>
            <person name="Johnson J."/>
            <person name="Barry K."/>
            <person name="LaButti K."/>
            <person name="Ng V."/>
            <person name="Ahrendt S."/>
            <person name="Min B."/>
            <person name="Choi I.G."/>
            <person name="Park H."/>
            <person name="Plett J.M."/>
            <person name="Magnuson J."/>
            <person name="Spatafora J.W."/>
            <person name="Nagy L.G."/>
            <person name="Henrissat B."/>
            <person name="Grigoriev I.V."/>
            <person name="Yang Z.L."/>
            <person name="Xu J."/>
            <person name="Martin F.M."/>
        </authorList>
    </citation>
    <scope>NUCLEOTIDE SEQUENCE</scope>
    <source>
        <strain evidence="1">ATCC 28755</strain>
    </source>
</reference>
<keyword evidence="2" id="KW-1185">Reference proteome</keyword>
<accession>A0ACB7ZPU0</accession>
<evidence type="ECO:0000313" key="1">
    <source>
        <dbReference type="EMBL" id="KAH7902847.1"/>
    </source>
</evidence>